<reference evidence="2 3" key="1">
    <citation type="submission" date="2019-06" db="EMBL/GenBank/DDBJ databases">
        <title>Genome sequence analysis of &gt;100 Bacillus licheniformis strains suggests intrinsic resistance to this species.</title>
        <authorList>
            <person name="Wels M."/>
            <person name="Siezen R.J."/>
            <person name="Johansen E."/>
            <person name="Stuer-Lauridsen B."/>
            <person name="Bjerre K."/>
            <person name="Nielsen B.K.K."/>
        </authorList>
    </citation>
    <scope>NUCLEOTIDE SEQUENCE [LARGE SCALE GENOMIC DNA]</scope>
    <source>
        <strain evidence="2 3">BAC-15381</strain>
    </source>
</reference>
<feature type="transmembrane region" description="Helical" evidence="1">
    <location>
        <begin position="20"/>
        <end position="44"/>
    </location>
</feature>
<name>A0ABY3FTS7_9BACI</name>
<comment type="caution">
    <text evidence="2">The sequence shown here is derived from an EMBL/GenBank/DDBJ whole genome shotgun (WGS) entry which is preliminary data.</text>
</comment>
<dbReference type="EMBL" id="NILF01000054">
    <property type="protein sequence ID" value="TWL36068.1"/>
    <property type="molecule type" value="Genomic_DNA"/>
</dbReference>
<evidence type="ECO:0000313" key="3">
    <source>
        <dbReference type="Proteomes" id="UP000429980"/>
    </source>
</evidence>
<protein>
    <submittedName>
        <fullName evidence="2">Uncharacterized protein</fullName>
    </submittedName>
</protein>
<accession>A0ABY3FTS7</accession>
<gene>
    <name evidence="2" type="ORF">CHCC15381_4417</name>
</gene>
<proteinExistence type="predicted"/>
<evidence type="ECO:0000313" key="2">
    <source>
        <dbReference type="EMBL" id="TWL36068.1"/>
    </source>
</evidence>
<sequence length="46" mass="5399">MKLLISAYQIIGRFPNVFLVYSILLVKAWEYAFSAFWQAGILFLKK</sequence>
<organism evidence="2 3">
    <name type="scientific">Bacillus paralicheniformis</name>
    <dbReference type="NCBI Taxonomy" id="1648923"/>
    <lineage>
        <taxon>Bacteria</taxon>
        <taxon>Bacillati</taxon>
        <taxon>Bacillota</taxon>
        <taxon>Bacilli</taxon>
        <taxon>Bacillales</taxon>
        <taxon>Bacillaceae</taxon>
        <taxon>Bacillus</taxon>
    </lineage>
</organism>
<keyword evidence="3" id="KW-1185">Reference proteome</keyword>
<evidence type="ECO:0000256" key="1">
    <source>
        <dbReference type="SAM" id="Phobius"/>
    </source>
</evidence>
<keyword evidence="1" id="KW-0472">Membrane</keyword>
<dbReference type="Proteomes" id="UP000429980">
    <property type="component" value="Unassembled WGS sequence"/>
</dbReference>
<keyword evidence="1" id="KW-0812">Transmembrane</keyword>
<keyword evidence="1" id="KW-1133">Transmembrane helix</keyword>